<feature type="signal peptide" evidence="1">
    <location>
        <begin position="1"/>
        <end position="43"/>
    </location>
</feature>
<evidence type="ECO:0000256" key="1">
    <source>
        <dbReference type="SAM" id="SignalP"/>
    </source>
</evidence>
<name>A0A2A4MKI4_9GAMM</name>
<evidence type="ECO:0000313" key="3">
    <source>
        <dbReference type="Proteomes" id="UP000218172"/>
    </source>
</evidence>
<gene>
    <name evidence="2" type="ORF">COC19_05685</name>
</gene>
<comment type="caution">
    <text evidence="2">The sequence shown here is derived from an EMBL/GenBank/DDBJ whole genome shotgun (WGS) entry which is preliminary data.</text>
</comment>
<accession>A0A2A4MKI4</accession>
<feature type="chain" id="PRO_5013082333" evidence="1">
    <location>
        <begin position="44"/>
        <end position="229"/>
    </location>
</feature>
<sequence length="229" mass="25173">MSSTNHIKYPSFMFKKTINKTCKLILNLISVCSIGLIISTANATTMLELDIDTVANKAELIFEGEVLSVQAQQENGIISSYVTFHIHDVLKGDYSGDSIEMKFMGGIINGRIIEVTGSKIPSLNEHGIYFVESTDRAFLNPLLGWSQGHYLIEKGEDGVHTVNTLSQETVSQVQSGARIPRSIKKPKSVLEDDSQAALGILSSNMSPPLSVDEFKRAIIDLIELEELID</sequence>
<keyword evidence="1" id="KW-0732">Signal</keyword>
<dbReference type="AlphaFoldDB" id="A0A2A4MKI4"/>
<reference evidence="3" key="1">
    <citation type="submission" date="2017-08" db="EMBL/GenBank/DDBJ databases">
        <title>A dynamic microbial community with high functional redundancy inhabits the cold, oxic subseafloor aquifer.</title>
        <authorList>
            <person name="Tully B.J."/>
            <person name="Wheat C.G."/>
            <person name="Glazer B.T."/>
            <person name="Huber J.A."/>
        </authorList>
    </citation>
    <scope>NUCLEOTIDE SEQUENCE [LARGE SCALE GENOMIC DNA]</scope>
</reference>
<dbReference type="Proteomes" id="UP000218172">
    <property type="component" value="Unassembled WGS sequence"/>
</dbReference>
<organism evidence="2 3">
    <name type="scientific">SAR86 cluster bacterium</name>
    <dbReference type="NCBI Taxonomy" id="2030880"/>
    <lineage>
        <taxon>Bacteria</taxon>
        <taxon>Pseudomonadati</taxon>
        <taxon>Pseudomonadota</taxon>
        <taxon>Gammaproteobacteria</taxon>
        <taxon>SAR86 cluster</taxon>
    </lineage>
</organism>
<protein>
    <submittedName>
        <fullName evidence="2">Uncharacterized protein</fullName>
    </submittedName>
</protein>
<evidence type="ECO:0000313" key="2">
    <source>
        <dbReference type="EMBL" id="PCH60615.1"/>
    </source>
</evidence>
<dbReference type="EMBL" id="NVQR01000086">
    <property type="protein sequence ID" value="PCH60615.1"/>
    <property type="molecule type" value="Genomic_DNA"/>
</dbReference>
<proteinExistence type="predicted"/>